<protein>
    <recommendedName>
        <fullName evidence="1">Kazal-like domain-containing protein</fullName>
    </recommendedName>
</protein>
<dbReference type="SUPFAM" id="SSF100895">
    <property type="entry name" value="Kazal-type serine protease inhibitors"/>
    <property type="match status" value="1"/>
</dbReference>
<dbReference type="STRING" id="144197.ENSSPAP00000029807"/>
<dbReference type="AlphaFoldDB" id="A0A3B5BM62"/>
<dbReference type="Ensembl" id="ENSSPAT00000030290.1">
    <property type="protein sequence ID" value="ENSSPAP00000029807.1"/>
    <property type="gene ID" value="ENSSPAG00000022421.1"/>
</dbReference>
<accession>A0A3B5BM62</accession>
<reference evidence="2" key="1">
    <citation type="submission" date="2023-09" db="UniProtKB">
        <authorList>
            <consortium name="Ensembl"/>
        </authorList>
    </citation>
    <scope>IDENTIFICATION</scope>
</reference>
<organism evidence="2">
    <name type="scientific">Stegastes partitus</name>
    <name type="common">bicolor damselfish</name>
    <dbReference type="NCBI Taxonomy" id="144197"/>
    <lineage>
        <taxon>Eukaryota</taxon>
        <taxon>Metazoa</taxon>
        <taxon>Chordata</taxon>
        <taxon>Craniata</taxon>
        <taxon>Vertebrata</taxon>
        <taxon>Euteleostomi</taxon>
        <taxon>Actinopterygii</taxon>
        <taxon>Neopterygii</taxon>
        <taxon>Teleostei</taxon>
        <taxon>Neoteleostei</taxon>
        <taxon>Acanthomorphata</taxon>
        <taxon>Ovalentaria</taxon>
        <taxon>Pomacentridae</taxon>
        <taxon>Stegastes</taxon>
    </lineage>
</organism>
<dbReference type="Pfam" id="PF07648">
    <property type="entry name" value="Kazal_2"/>
    <property type="match status" value="1"/>
</dbReference>
<evidence type="ECO:0000259" key="1">
    <source>
        <dbReference type="PROSITE" id="PS51465"/>
    </source>
</evidence>
<sequence>SSLGRVSHLCVCASSGPVCGSDGRTYPSICRLRAENKRAELGETPPVILIQRGRCDSGELWINFVSHFVF</sequence>
<dbReference type="SMART" id="SM00280">
    <property type="entry name" value="KAZAL"/>
    <property type="match status" value="1"/>
</dbReference>
<dbReference type="CDD" id="cd00104">
    <property type="entry name" value="KAZAL_FS"/>
    <property type="match status" value="1"/>
</dbReference>
<dbReference type="InterPro" id="IPR002350">
    <property type="entry name" value="Kazal_dom"/>
</dbReference>
<feature type="domain" description="Kazal-like" evidence="1">
    <location>
        <begin position="1"/>
        <end position="57"/>
    </location>
</feature>
<name>A0A3B5BM62_9TELE</name>
<proteinExistence type="predicted"/>
<evidence type="ECO:0000313" key="2">
    <source>
        <dbReference type="Ensembl" id="ENSSPAP00000029807.1"/>
    </source>
</evidence>
<dbReference type="PROSITE" id="PS51465">
    <property type="entry name" value="KAZAL_2"/>
    <property type="match status" value="1"/>
</dbReference>
<dbReference type="InterPro" id="IPR036058">
    <property type="entry name" value="Kazal_dom_sf"/>
</dbReference>
<dbReference type="Gene3D" id="3.30.60.30">
    <property type="match status" value="1"/>
</dbReference>